<dbReference type="SFLD" id="SFLDS00029">
    <property type="entry name" value="Radical_SAM"/>
    <property type="match status" value="1"/>
</dbReference>
<dbReference type="GO" id="GO:0046872">
    <property type="term" value="F:metal ion binding"/>
    <property type="evidence" value="ECO:0007669"/>
    <property type="project" value="UniProtKB-KW"/>
</dbReference>
<dbReference type="Pfam" id="PF04055">
    <property type="entry name" value="Radical_SAM"/>
    <property type="match status" value="1"/>
</dbReference>
<sequence length="472" mass="52170">MVTIQRIPRLSAELFNIPIDVNRYLIYAPLRKAAFIANGPLVNLLADLQEGKPPESTEANSASIEFLRCLEILDAGPEKPPITVFEGPPCPTAVTLFLTTACNLRCTYCYASAGETTPRTMTEEVAKQGIDYVSANAVKKSIPAFELSFHGGGEPSVNWKTLTRAMDYAKERARQLDITVQASSATNGMLNDRQIDWTIANLEGGVSLSFDGLPKIQDKYRPTALGKGSSGHVLHTIRRFDEANFKYGIRITVTADQIPFLPDSIEFVCRNAQPQQIQVEPSYQMGRWQDAPSAETEGFIAAFREAQERARSLEKEIFFSAARVGTLTNHFCGVTRNTFALSPNGNVSACFEVFSEDNPWASAFFYGKPAADGSDYVFDLDTLNNLRRQAVQYKPYCAGCFAKWHCAGDCYHKALTVSGNEAFNGTSRCHITRELTKDQILERITAAGGIFWHEPPEPGSQDHPSDGKEIYS</sequence>
<keyword evidence="4" id="KW-0479">Metal-binding</keyword>
<evidence type="ECO:0000256" key="7">
    <source>
        <dbReference type="SAM" id="MobiDB-lite"/>
    </source>
</evidence>
<evidence type="ECO:0000256" key="5">
    <source>
        <dbReference type="ARBA" id="ARBA00023004"/>
    </source>
</evidence>
<accession>A0A450WG38</accession>
<gene>
    <name evidence="9" type="ORF">BECKLFY1418C_GA0070996_102021</name>
</gene>
<dbReference type="Gene3D" id="3.20.20.70">
    <property type="entry name" value="Aldolase class I"/>
    <property type="match status" value="1"/>
</dbReference>
<dbReference type="SUPFAM" id="SSF102114">
    <property type="entry name" value="Radical SAM enzymes"/>
    <property type="match status" value="1"/>
</dbReference>
<evidence type="ECO:0000256" key="6">
    <source>
        <dbReference type="ARBA" id="ARBA00023014"/>
    </source>
</evidence>
<evidence type="ECO:0000259" key="8">
    <source>
        <dbReference type="PROSITE" id="PS51918"/>
    </source>
</evidence>
<evidence type="ECO:0000256" key="3">
    <source>
        <dbReference type="ARBA" id="ARBA00022691"/>
    </source>
</evidence>
<evidence type="ECO:0000313" key="9">
    <source>
        <dbReference type="EMBL" id="VFK16059.1"/>
    </source>
</evidence>
<dbReference type="InterPro" id="IPR023867">
    <property type="entry name" value="Sulphatase_maturase_rSAM"/>
</dbReference>
<dbReference type="SFLD" id="SFLDG01067">
    <property type="entry name" value="SPASM/twitch_domain_containing"/>
    <property type="match status" value="1"/>
</dbReference>
<evidence type="ECO:0000256" key="4">
    <source>
        <dbReference type="ARBA" id="ARBA00022723"/>
    </source>
</evidence>
<keyword evidence="5" id="KW-0408">Iron</keyword>
<dbReference type="CDD" id="cd01335">
    <property type="entry name" value="Radical_SAM"/>
    <property type="match status" value="1"/>
</dbReference>
<reference evidence="9" key="1">
    <citation type="submission" date="2019-02" db="EMBL/GenBank/DDBJ databases">
        <authorList>
            <person name="Gruber-Vodicka R. H."/>
            <person name="Seah K. B. B."/>
        </authorList>
    </citation>
    <scope>NUCLEOTIDE SEQUENCE</scope>
    <source>
        <strain evidence="9">BECK_BY7</strain>
    </source>
</reference>
<comment type="cofactor">
    <cofactor evidence="1">
        <name>[4Fe-4S] cluster</name>
        <dbReference type="ChEBI" id="CHEBI:49883"/>
    </cofactor>
</comment>
<dbReference type="InterPro" id="IPR013785">
    <property type="entry name" value="Aldolase_TIM"/>
</dbReference>
<dbReference type="InterPro" id="IPR000385">
    <property type="entry name" value="MoaA_NifB_PqqE_Fe-S-bd_CS"/>
</dbReference>
<name>A0A450WG38_9GAMM</name>
<dbReference type="PANTHER" id="PTHR43273">
    <property type="entry name" value="ANAEROBIC SULFATASE-MATURATING ENZYME HOMOLOG ASLB-RELATED"/>
    <property type="match status" value="1"/>
</dbReference>
<keyword evidence="2" id="KW-0004">4Fe-4S</keyword>
<dbReference type="SFLD" id="SFLDG01384">
    <property type="entry name" value="thioether_bond_formation_requi"/>
    <property type="match status" value="1"/>
</dbReference>
<proteinExistence type="predicted"/>
<dbReference type="EMBL" id="CAADFN010000020">
    <property type="protein sequence ID" value="VFK16059.1"/>
    <property type="molecule type" value="Genomic_DNA"/>
</dbReference>
<feature type="domain" description="Radical SAM core" evidence="8">
    <location>
        <begin position="88"/>
        <end position="316"/>
    </location>
</feature>
<dbReference type="GO" id="GO:0051539">
    <property type="term" value="F:4 iron, 4 sulfur cluster binding"/>
    <property type="evidence" value="ECO:0007669"/>
    <property type="project" value="UniProtKB-KW"/>
</dbReference>
<dbReference type="PROSITE" id="PS01305">
    <property type="entry name" value="MOAA_NIFB_PQQE"/>
    <property type="match status" value="1"/>
</dbReference>
<dbReference type="InterPro" id="IPR058240">
    <property type="entry name" value="rSAM_sf"/>
</dbReference>
<protein>
    <submittedName>
        <fullName evidence="9">Radical SAM additional 4Fe4S-binding SPASM domain-containing protein</fullName>
    </submittedName>
</protein>
<dbReference type="GO" id="GO:0016491">
    <property type="term" value="F:oxidoreductase activity"/>
    <property type="evidence" value="ECO:0007669"/>
    <property type="project" value="InterPro"/>
</dbReference>
<feature type="compositionally biased region" description="Basic and acidic residues" evidence="7">
    <location>
        <begin position="463"/>
        <end position="472"/>
    </location>
</feature>
<dbReference type="InterPro" id="IPR023885">
    <property type="entry name" value="4Fe4S-binding_SPASM_dom"/>
</dbReference>
<dbReference type="PANTHER" id="PTHR43273:SF8">
    <property type="entry name" value="RADICAL SAM DOMAIN PROTEIN"/>
    <property type="match status" value="1"/>
</dbReference>
<dbReference type="InterPro" id="IPR007197">
    <property type="entry name" value="rSAM"/>
</dbReference>
<evidence type="ECO:0000256" key="1">
    <source>
        <dbReference type="ARBA" id="ARBA00001966"/>
    </source>
</evidence>
<keyword evidence="3" id="KW-0949">S-adenosyl-L-methionine</keyword>
<dbReference type="AlphaFoldDB" id="A0A450WG38"/>
<dbReference type="SFLD" id="SFLDG01386">
    <property type="entry name" value="main_SPASM_domain-containing"/>
    <property type="match status" value="1"/>
</dbReference>
<organism evidence="9">
    <name type="scientific">Candidatus Kentrum sp. LFY</name>
    <dbReference type="NCBI Taxonomy" id="2126342"/>
    <lineage>
        <taxon>Bacteria</taxon>
        <taxon>Pseudomonadati</taxon>
        <taxon>Pseudomonadota</taxon>
        <taxon>Gammaproteobacteria</taxon>
        <taxon>Candidatus Kentrum</taxon>
    </lineage>
</organism>
<dbReference type="PROSITE" id="PS51918">
    <property type="entry name" value="RADICAL_SAM"/>
    <property type="match status" value="1"/>
</dbReference>
<keyword evidence="6" id="KW-0411">Iron-sulfur</keyword>
<feature type="region of interest" description="Disordered" evidence="7">
    <location>
        <begin position="452"/>
        <end position="472"/>
    </location>
</feature>
<dbReference type="NCBIfam" id="TIGR04085">
    <property type="entry name" value="rSAM_more_4Fe4S"/>
    <property type="match status" value="1"/>
</dbReference>
<evidence type="ECO:0000256" key="2">
    <source>
        <dbReference type="ARBA" id="ARBA00022485"/>
    </source>
</evidence>